<organism evidence="1 2">
    <name type="scientific">Thermanaerothrix solaris</name>
    <dbReference type="NCBI Taxonomy" id="3058434"/>
    <lineage>
        <taxon>Bacteria</taxon>
        <taxon>Bacillati</taxon>
        <taxon>Chloroflexota</taxon>
        <taxon>Anaerolineae</taxon>
        <taxon>Anaerolineales</taxon>
        <taxon>Anaerolineaceae</taxon>
        <taxon>Thermanaerothrix</taxon>
    </lineage>
</organism>
<proteinExistence type="predicted"/>
<dbReference type="RefSeq" id="WP_315624280.1">
    <property type="nucleotide sequence ID" value="NZ_JAUHMF010000001.1"/>
</dbReference>
<evidence type="ECO:0000313" key="1">
    <source>
        <dbReference type="EMBL" id="MDT8897617.1"/>
    </source>
</evidence>
<name>A0ABU3NNR8_9CHLR</name>
<reference evidence="1 2" key="1">
    <citation type="submission" date="2023-07" db="EMBL/GenBank/DDBJ databases">
        <title>Novel species of Thermanaerothrix with wide hydrolytic capabilities.</title>
        <authorList>
            <person name="Zayulina K.S."/>
            <person name="Podosokorskaya O.A."/>
            <person name="Elcheninov A.G."/>
        </authorList>
    </citation>
    <scope>NUCLEOTIDE SEQUENCE [LARGE SCALE GENOMIC DNA]</scope>
    <source>
        <strain evidence="1 2">4228-RoL</strain>
    </source>
</reference>
<dbReference type="Proteomes" id="UP001254165">
    <property type="component" value="Unassembled WGS sequence"/>
</dbReference>
<sequence>MILVNFSHPLSADQLKQLQALLGASIDRVVEVHSQIEPDRPLALCNTTQQRE</sequence>
<dbReference type="NCBIfam" id="NF040560">
    <property type="entry name" value="CAS_Csx15"/>
    <property type="match status" value="1"/>
</dbReference>
<evidence type="ECO:0000313" key="2">
    <source>
        <dbReference type="Proteomes" id="UP001254165"/>
    </source>
</evidence>
<protein>
    <submittedName>
        <fullName evidence="1">CRISPR-associated protein Csx15</fullName>
    </submittedName>
</protein>
<accession>A0ABU3NNR8</accession>
<gene>
    <name evidence="1" type="primary">csx15</name>
    <name evidence="1" type="ORF">QYE77_05005</name>
</gene>
<comment type="caution">
    <text evidence="1">The sequence shown here is derived from an EMBL/GenBank/DDBJ whole genome shotgun (WGS) entry which is preliminary data.</text>
</comment>
<dbReference type="EMBL" id="JAUHMF010000001">
    <property type="protein sequence ID" value="MDT8897617.1"/>
    <property type="molecule type" value="Genomic_DNA"/>
</dbReference>
<keyword evidence="2" id="KW-1185">Reference proteome</keyword>